<evidence type="ECO:0000259" key="3">
    <source>
        <dbReference type="Pfam" id="PF18962"/>
    </source>
</evidence>
<dbReference type="Pfam" id="PF18962">
    <property type="entry name" value="Por_Secre_tail"/>
    <property type="match status" value="1"/>
</dbReference>
<evidence type="ECO:0000256" key="1">
    <source>
        <dbReference type="ARBA" id="ARBA00022801"/>
    </source>
</evidence>
<dbReference type="Pfam" id="PF03629">
    <property type="entry name" value="SASA"/>
    <property type="match status" value="1"/>
</dbReference>
<feature type="domain" description="Sialate O-acetylesterase" evidence="2">
    <location>
        <begin position="91"/>
        <end position="297"/>
    </location>
</feature>
<organism evidence="4 5">
    <name type="scientific">Nibrella saemangeumensis</name>
    <dbReference type="NCBI Taxonomy" id="1084526"/>
    <lineage>
        <taxon>Bacteria</taxon>
        <taxon>Pseudomonadati</taxon>
        <taxon>Bacteroidota</taxon>
        <taxon>Cytophagia</taxon>
        <taxon>Cytophagales</taxon>
        <taxon>Spirosomataceae</taxon>
        <taxon>Nibrella</taxon>
    </lineage>
</organism>
<evidence type="ECO:0008006" key="6">
    <source>
        <dbReference type="Google" id="ProtNLM"/>
    </source>
</evidence>
<evidence type="ECO:0000259" key="2">
    <source>
        <dbReference type="Pfam" id="PF03629"/>
    </source>
</evidence>
<protein>
    <recommendedName>
        <fullName evidence="6">Por secretion system C-terminal sorting domain-containing protein</fullName>
    </recommendedName>
</protein>
<name>A0ABP8MZ76_9BACT</name>
<accession>A0ABP8MZ76</accession>
<keyword evidence="1" id="KW-0378">Hydrolase</keyword>
<reference evidence="5" key="1">
    <citation type="journal article" date="2019" name="Int. J. Syst. Evol. Microbiol.">
        <title>The Global Catalogue of Microorganisms (GCM) 10K type strain sequencing project: providing services to taxonomists for standard genome sequencing and annotation.</title>
        <authorList>
            <consortium name="The Broad Institute Genomics Platform"/>
            <consortium name="The Broad Institute Genome Sequencing Center for Infectious Disease"/>
            <person name="Wu L."/>
            <person name="Ma J."/>
        </authorList>
    </citation>
    <scope>NUCLEOTIDE SEQUENCE [LARGE SCALE GENOMIC DNA]</scope>
    <source>
        <strain evidence="5">JCM 17927</strain>
    </source>
</reference>
<comment type="caution">
    <text evidence="4">The sequence shown here is derived from an EMBL/GenBank/DDBJ whole genome shotgun (WGS) entry which is preliminary data.</text>
</comment>
<dbReference type="SUPFAM" id="SSF52266">
    <property type="entry name" value="SGNH hydrolase"/>
    <property type="match status" value="1"/>
</dbReference>
<dbReference type="InterPro" id="IPR036514">
    <property type="entry name" value="SGNH_hydro_sf"/>
</dbReference>
<dbReference type="NCBIfam" id="TIGR04183">
    <property type="entry name" value="Por_Secre_tail"/>
    <property type="match status" value="1"/>
</dbReference>
<gene>
    <name evidence="4" type="ORF">GCM10023189_31130</name>
</gene>
<feature type="domain" description="Secretion system C-terminal sorting" evidence="3">
    <location>
        <begin position="564"/>
        <end position="639"/>
    </location>
</feature>
<dbReference type="RefSeq" id="WP_345244789.1">
    <property type="nucleotide sequence ID" value="NZ_BAABHD010000030.1"/>
</dbReference>
<dbReference type="EMBL" id="BAABHD010000030">
    <property type="protein sequence ID" value="GAA4458603.1"/>
    <property type="molecule type" value="Genomic_DNA"/>
</dbReference>
<evidence type="ECO:0000313" key="4">
    <source>
        <dbReference type="EMBL" id="GAA4458603.1"/>
    </source>
</evidence>
<dbReference type="Gene3D" id="3.40.50.1110">
    <property type="entry name" value="SGNH hydrolase"/>
    <property type="match status" value="1"/>
</dbReference>
<dbReference type="InterPro" id="IPR026444">
    <property type="entry name" value="Secre_tail"/>
</dbReference>
<evidence type="ECO:0000313" key="5">
    <source>
        <dbReference type="Proteomes" id="UP001501175"/>
    </source>
</evidence>
<dbReference type="InterPro" id="IPR005181">
    <property type="entry name" value="SASA"/>
</dbReference>
<keyword evidence="5" id="KW-1185">Reference proteome</keyword>
<proteinExistence type="predicted"/>
<dbReference type="Proteomes" id="UP001501175">
    <property type="component" value="Unassembled WGS sequence"/>
</dbReference>
<sequence>MVVQRNSDNQAPLHIAGTFTIPVDRIEVRLTPVLQKHGRPTNWLLLQADPKNGVFEGTIQAEGGWYTLDVRGMREGRMVSLAQVERVGVGEVFLVAGQSNAMGVPNLGSKSASERVVSFDAINWHYNKNDVLEAKDNPFPVPKFTQLRDRCYIYPMGEAAWAWSELGDMIADRFGVPVAFFNASCPSTVAENWSATANGIPAVNIFNSKPWPYLQPYTNLRNTLQYFHSQFGIRALLWFHGESDAIPLRTSTENYRRFVQDLINATRRDYAPHLTWVVAKGSVGHATSTPISAIINAQNQLIQTPGNNVWPGPDSDGIQVPRPSHGHFENVRNGLQGISLFAASWNQALTDDFFKKSPVNQPWWFLRTGLIPAQIPAGTELPVPFSKAGFENASPDYIIQLLDGQGQFISELGRGKTSPVRLRIPDTLSPGTYRFRVVSSKPVLPGVPSAAFRVVAPSESARTLLDAQAETVGYMNEIHWLTAQEPAGGRFVVERQDSLGQYQPLGAVQTRSDGGLHHLYSITDRQPLPGANRYRVRHELPNGKVYYSAVVITSPIGDIDEPFLFPNPTDGHNLLLRLPESGNWQIAVLDLNGRVRWQQSLLAVANRLIPIPLPPNLTDGMYMMQIQNTNHHVTKKLIIHR</sequence>